<evidence type="ECO:0000256" key="5">
    <source>
        <dbReference type="ARBA" id="ARBA00023136"/>
    </source>
</evidence>
<evidence type="ECO:0000256" key="4">
    <source>
        <dbReference type="ARBA" id="ARBA00022989"/>
    </source>
</evidence>
<comment type="subcellular location">
    <subcellularLocation>
        <location evidence="1">Cell membrane</location>
        <topology evidence="1">Multi-pass membrane protein</topology>
    </subcellularLocation>
</comment>
<dbReference type="Pfam" id="PF09678">
    <property type="entry name" value="Caa3_CtaG"/>
    <property type="match status" value="1"/>
</dbReference>
<comment type="caution">
    <text evidence="8">The sequence shown here is derived from an EMBL/GenBank/DDBJ whole genome shotgun (WGS) entry which is preliminary data.</text>
</comment>
<protein>
    <submittedName>
        <fullName evidence="8">Cytochrome c oxidase assembly protein</fullName>
    </submittedName>
</protein>
<evidence type="ECO:0000313" key="9">
    <source>
        <dbReference type="Proteomes" id="UP001596083"/>
    </source>
</evidence>
<evidence type="ECO:0000256" key="6">
    <source>
        <dbReference type="SAM" id="MobiDB-lite"/>
    </source>
</evidence>
<feature type="region of interest" description="Disordered" evidence="6">
    <location>
        <begin position="310"/>
        <end position="332"/>
    </location>
</feature>
<proteinExistence type="predicted"/>
<feature type="transmembrane region" description="Helical" evidence="7">
    <location>
        <begin position="34"/>
        <end position="54"/>
    </location>
</feature>
<keyword evidence="5 7" id="KW-0472">Membrane</keyword>
<gene>
    <name evidence="8" type="ORF">ACFP1Z_22425</name>
</gene>
<evidence type="ECO:0000256" key="1">
    <source>
        <dbReference type="ARBA" id="ARBA00004651"/>
    </source>
</evidence>
<name>A0ABW0Z6H4_9ACTN</name>
<feature type="transmembrane region" description="Helical" evidence="7">
    <location>
        <begin position="66"/>
        <end position="92"/>
    </location>
</feature>
<dbReference type="EMBL" id="JBHSPB010000014">
    <property type="protein sequence ID" value="MFC5722926.1"/>
    <property type="molecule type" value="Genomic_DNA"/>
</dbReference>
<evidence type="ECO:0000256" key="7">
    <source>
        <dbReference type="SAM" id="Phobius"/>
    </source>
</evidence>
<feature type="transmembrane region" description="Helical" evidence="7">
    <location>
        <begin position="178"/>
        <end position="197"/>
    </location>
</feature>
<keyword evidence="4 7" id="KW-1133">Transmembrane helix</keyword>
<sequence length="348" mass="37626">MTHHLVTAHPLASPDPLPPLTPARALGTWQADPFGIALLLVLGGLYAWGVLRLVRRGERWSAARTAAFALLGLGAVAAATLSFLAVYCRVLFWPAAVQNVLLDLIAPLGLALGDPLALARRALPARGADRLARALRGPLVRALTYPLVSTVLVLATELCVYFTPYFPAALRDGTVHRLMYLHLLAAGSLFVLPMLTGEELLPRWCSHPVRALLVFVDGLVDAVPGIVVMTSGTLVAGDWYTAQDRAWGPAPERDQMLGGGLMLSIAELVGLPFLIAVFVAWLRADRARTAALDRALDHELLTVPAPVQTERQAAAEEPARPAPELTRPWWETDQGVVGERWRRSRGEG</sequence>
<keyword evidence="2" id="KW-1003">Cell membrane</keyword>
<evidence type="ECO:0000313" key="8">
    <source>
        <dbReference type="EMBL" id="MFC5722926.1"/>
    </source>
</evidence>
<keyword evidence="9" id="KW-1185">Reference proteome</keyword>
<keyword evidence="3 7" id="KW-0812">Transmembrane</keyword>
<feature type="transmembrane region" description="Helical" evidence="7">
    <location>
        <begin position="209"/>
        <end position="236"/>
    </location>
</feature>
<dbReference type="InterPro" id="IPR019108">
    <property type="entry name" value="Caa3_assmbl_CtaG-rel"/>
</dbReference>
<evidence type="ECO:0000256" key="3">
    <source>
        <dbReference type="ARBA" id="ARBA00022692"/>
    </source>
</evidence>
<organism evidence="8 9">
    <name type="scientific">Streptomyces gamaensis</name>
    <dbReference type="NCBI Taxonomy" id="1763542"/>
    <lineage>
        <taxon>Bacteria</taxon>
        <taxon>Bacillati</taxon>
        <taxon>Actinomycetota</taxon>
        <taxon>Actinomycetes</taxon>
        <taxon>Kitasatosporales</taxon>
        <taxon>Streptomycetaceae</taxon>
        <taxon>Streptomyces</taxon>
    </lineage>
</organism>
<feature type="transmembrane region" description="Helical" evidence="7">
    <location>
        <begin position="143"/>
        <end position="166"/>
    </location>
</feature>
<dbReference type="Proteomes" id="UP001596083">
    <property type="component" value="Unassembled WGS sequence"/>
</dbReference>
<reference evidence="9" key="1">
    <citation type="journal article" date="2019" name="Int. J. Syst. Evol. Microbiol.">
        <title>The Global Catalogue of Microorganisms (GCM) 10K type strain sequencing project: providing services to taxonomists for standard genome sequencing and annotation.</title>
        <authorList>
            <consortium name="The Broad Institute Genomics Platform"/>
            <consortium name="The Broad Institute Genome Sequencing Center for Infectious Disease"/>
            <person name="Wu L."/>
            <person name="Ma J."/>
        </authorList>
    </citation>
    <scope>NUCLEOTIDE SEQUENCE [LARGE SCALE GENOMIC DNA]</scope>
    <source>
        <strain evidence="9">CGMCC 4.7304</strain>
    </source>
</reference>
<feature type="transmembrane region" description="Helical" evidence="7">
    <location>
        <begin position="256"/>
        <end position="282"/>
    </location>
</feature>
<dbReference type="RefSeq" id="WP_390318875.1">
    <property type="nucleotide sequence ID" value="NZ_JBHSPB010000014.1"/>
</dbReference>
<evidence type="ECO:0000256" key="2">
    <source>
        <dbReference type="ARBA" id="ARBA00022475"/>
    </source>
</evidence>
<accession>A0ABW0Z6H4</accession>